<dbReference type="PANTHER" id="PTHR32227">
    <property type="entry name" value="GLUCAN ENDO-1,3-BETA-GLUCOSIDASE BG1-RELATED-RELATED"/>
    <property type="match status" value="1"/>
</dbReference>
<evidence type="ECO:0000313" key="10">
    <source>
        <dbReference type="Proteomes" id="UP000011116"/>
    </source>
</evidence>
<dbReference type="GO" id="GO:0005886">
    <property type="term" value="C:plasma membrane"/>
    <property type="evidence" value="ECO:0000318"/>
    <property type="project" value="GO_Central"/>
</dbReference>
<dbReference type="KEGG" id="hvg:123425818"/>
<keyword evidence="10" id="KW-1185">Reference proteome</keyword>
<dbReference type="InterPro" id="IPR017853">
    <property type="entry name" value="GH"/>
</dbReference>
<dbReference type="GO" id="GO:0042973">
    <property type="term" value="F:glucan endo-1,3-beta-D-glucosidase activity"/>
    <property type="evidence" value="ECO:0007669"/>
    <property type="project" value="UniProtKB-ARBA"/>
</dbReference>
<evidence type="ECO:0000259" key="8">
    <source>
        <dbReference type="SMART" id="SM00768"/>
    </source>
</evidence>
<dbReference type="OrthoDB" id="421038at2759"/>
<dbReference type="Pfam" id="PF07983">
    <property type="entry name" value="X8"/>
    <property type="match status" value="2"/>
</dbReference>
<dbReference type="Pfam" id="PF00332">
    <property type="entry name" value="Glyco_hydro_17"/>
    <property type="match status" value="1"/>
</dbReference>
<accession>A0A8I6WTD6</accession>
<comment type="similarity">
    <text evidence="1 6">Belongs to the glycosyl hydrolase 17 family.</text>
</comment>
<reference evidence="9" key="3">
    <citation type="submission" date="2022-01" db="UniProtKB">
        <authorList>
            <consortium name="EnsemblPlants"/>
        </authorList>
    </citation>
    <scope>IDENTIFICATION</scope>
    <source>
        <strain evidence="9">subsp. vulgare</strain>
    </source>
</reference>
<sequence length="561" mass="60003">MALTRLLLVLLCAALPMLFFSRAEAGEVGVSYGRIGNNLMDPASVVQLLKRNGITMVRVYDTDSTVLTAMKNTGIKVVVAVPNENVAIAAADPNWAVQWAKNNLVPYYPATDIRGVTVGNEVFNQAKGLTSQLLPAMKNVQAALTGLGLSNAMKVTTPIAFNALKKSFPPSESLFQDDIAQSVMSPMIDFLEQTGSYLMANIYPYYTYTSQPDTINLNYATFRPNDGVVDNRTGIRYDNLFDAQLDAVYYAIDNLRASSTKRTVEAMLRGTHRRSVPVVTGESGWCSYCPQAVGATKENAQAYNANLVKHVQSGGASTTYSSLVVGAGTAADDISVYIFALFNENDKPVDERNFGLFEPSGQPVYAVDFRAGSSPSPSPGPTKSSWCVANAAVGDARLQAALDYACSNGADCGAIQPGKPCYEPNTKVAHASYAFNDYYQRKGRASGTCDFSGAGSIVYQQPAGICDPKTAVSWCVANAAVGDTRLQIALDYACGNGADCSAIQRGARCFDPDTKVAHASYAFNDYYQRNARSANSCNFNGAGSIVYQQPKIGNCVLSSTG</sequence>
<reference evidence="10" key="1">
    <citation type="journal article" date="2012" name="Nature">
        <title>A physical, genetic and functional sequence assembly of the barley genome.</title>
        <authorList>
            <consortium name="The International Barley Genome Sequencing Consortium"/>
            <person name="Mayer K.F."/>
            <person name="Waugh R."/>
            <person name="Brown J.W."/>
            <person name="Schulman A."/>
            <person name="Langridge P."/>
            <person name="Platzer M."/>
            <person name="Fincher G.B."/>
            <person name="Muehlbauer G.J."/>
            <person name="Sato K."/>
            <person name="Close T.J."/>
            <person name="Wise R.P."/>
            <person name="Stein N."/>
        </authorList>
    </citation>
    <scope>NUCLEOTIDE SEQUENCE [LARGE SCALE GENOMIC DNA]</scope>
    <source>
        <strain evidence="10">cv. Morex</strain>
    </source>
</reference>
<dbReference type="SUPFAM" id="SSF51445">
    <property type="entry name" value="(Trans)glycosidases"/>
    <property type="match status" value="1"/>
</dbReference>
<dbReference type="GO" id="GO:0005975">
    <property type="term" value="P:carbohydrate metabolic process"/>
    <property type="evidence" value="ECO:0007669"/>
    <property type="project" value="InterPro"/>
</dbReference>
<proteinExistence type="inferred from homology"/>
<evidence type="ECO:0000256" key="5">
    <source>
        <dbReference type="ARBA" id="ARBA00023295"/>
    </source>
</evidence>
<dbReference type="FunFam" id="1.20.58.1040:FF:000006">
    <property type="entry name" value="Os07g0539400 protein"/>
    <property type="match status" value="1"/>
</dbReference>
<keyword evidence="5" id="KW-0326">Glycosidase</keyword>
<dbReference type="InterPro" id="IPR000490">
    <property type="entry name" value="Glyco_hydro_17"/>
</dbReference>
<evidence type="ECO:0000256" key="1">
    <source>
        <dbReference type="ARBA" id="ARBA00008773"/>
    </source>
</evidence>
<dbReference type="FunFam" id="3.20.20.80:FF:000010">
    <property type="entry name" value="glucan endo-1,3-beta-glucosidase, basic"/>
    <property type="match status" value="1"/>
</dbReference>
<dbReference type="Gramene" id="HORVU.MOREX.r2.2HG0114130.1">
    <property type="protein sequence ID" value="HORVU.MOREX.r2.2HG0114130.1"/>
    <property type="gene ID" value="HORVU.MOREX.r2.2HG0114130"/>
</dbReference>
<feature type="domain" description="X8" evidence="8">
    <location>
        <begin position="473"/>
        <end position="557"/>
    </location>
</feature>
<dbReference type="InterPro" id="IPR044965">
    <property type="entry name" value="Glyco_hydro_17_plant"/>
</dbReference>
<dbReference type="FunFam" id="1.20.58.1040:FF:000004">
    <property type="entry name" value="O-Glycosyl hydrolase family 17 protein"/>
    <property type="match status" value="1"/>
</dbReference>
<gene>
    <name evidence="9" type="primary">LOC123425818</name>
</gene>
<feature type="domain" description="X8" evidence="8">
    <location>
        <begin position="385"/>
        <end position="468"/>
    </location>
</feature>
<organism evidence="9 10">
    <name type="scientific">Hordeum vulgare subsp. vulgare</name>
    <name type="common">Domesticated barley</name>
    <dbReference type="NCBI Taxonomy" id="112509"/>
    <lineage>
        <taxon>Eukaryota</taxon>
        <taxon>Viridiplantae</taxon>
        <taxon>Streptophyta</taxon>
        <taxon>Embryophyta</taxon>
        <taxon>Tracheophyta</taxon>
        <taxon>Spermatophyta</taxon>
        <taxon>Magnoliopsida</taxon>
        <taxon>Liliopsida</taxon>
        <taxon>Poales</taxon>
        <taxon>Poaceae</taxon>
        <taxon>BOP clade</taxon>
        <taxon>Pooideae</taxon>
        <taxon>Triticodae</taxon>
        <taxon>Triticeae</taxon>
        <taxon>Hordeinae</taxon>
        <taxon>Hordeum</taxon>
    </lineage>
</organism>
<dbReference type="Proteomes" id="UP000011116">
    <property type="component" value="Chromosome 2H"/>
</dbReference>
<feature type="chain" id="PRO_5035190938" description="X8 domain-containing protein" evidence="7">
    <location>
        <begin position="26"/>
        <end position="561"/>
    </location>
</feature>
<evidence type="ECO:0000256" key="2">
    <source>
        <dbReference type="ARBA" id="ARBA00022729"/>
    </source>
</evidence>
<evidence type="ECO:0000256" key="4">
    <source>
        <dbReference type="ARBA" id="ARBA00023157"/>
    </source>
</evidence>
<evidence type="ECO:0000313" key="9">
    <source>
        <dbReference type="EnsemblPlants" id="HORVU.MOREX.r3.2HG0138660.1"/>
    </source>
</evidence>
<evidence type="ECO:0000256" key="3">
    <source>
        <dbReference type="ARBA" id="ARBA00022801"/>
    </source>
</evidence>
<dbReference type="GeneID" id="123425818"/>
<dbReference type="InterPro" id="IPR012946">
    <property type="entry name" value="X8"/>
</dbReference>
<dbReference type="AlphaFoldDB" id="A0A8I6WTD6"/>
<protein>
    <recommendedName>
        <fullName evidence="8">X8 domain-containing protein</fullName>
    </recommendedName>
</protein>
<dbReference type="Gene3D" id="3.20.20.80">
    <property type="entry name" value="Glycosidases"/>
    <property type="match status" value="1"/>
</dbReference>
<name>A0A8I6WTD6_HORVV</name>
<dbReference type="EnsemblPlants" id="HORVU.MOREX.r3.2HG0138660.1">
    <property type="protein sequence ID" value="HORVU.MOREX.r3.2HG0138660.1"/>
    <property type="gene ID" value="HORVU.MOREX.r3.2HG0138660"/>
</dbReference>
<evidence type="ECO:0000256" key="6">
    <source>
        <dbReference type="RuleBase" id="RU004335"/>
    </source>
</evidence>
<reference evidence="9" key="2">
    <citation type="submission" date="2020-10" db="EMBL/GenBank/DDBJ databases">
        <authorList>
            <person name="Scholz U."/>
            <person name="Mascher M."/>
            <person name="Fiebig A."/>
        </authorList>
    </citation>
    <scope>NUCLEOTIDE SEQUENCE [LARGE SCALE GENOMIC DNA]</scope>
    <source>
        <strain evidence="9">cv. Morex</strain>
    </source>
</reference>
<evidence type="ECO:0000256" key="7">
    <source>
        <dbReference type="SAM" id="SignalP"/>
    </source>
</evidence>
<dbReference type="Gramene" id="HORVU.MOREX.r3.2HG0138660.1">
    <property type="protein sequence ID" value="HORVU.MOREX.r3.2HG0138660.1"/>
    <property type="gene ID" value="HORVU.MOREX.r3.2HG0138660"/>
</dbReference>
<dbReference type="RefSeq" id="XP_044965488.1">
    <property type="nucleotide sequence ID" value="XM_045109553.1"/>
</dbReference>
<dbReference type="SMART" id="SM00768">
    <property type="entry name" value="X8"/>
    <property type="match status" value="2"/>
</dbReference>
<keyword evidence="2 7" id="KW-0732">Signal</keyword>
<dbReference type="SMR" id="A0A8I6WTD6"/>
<dbReference type="Gene3D" id="1.20.58.1040">
    <property type="match status" value="2"/>
</dbReference>
<keyword evidence="3" id="KW-0378">Hydrolase</keyword>
<feature type="signal peptide" evidence="7">
    <location>
        <begin position="1"/>
        <end position="25"/>
    </location>
</feature>
<keyword evidence="4" id="KW-1015">Disulfide bond</keyword>